<evidence type="ECO:0000256" key="6">
    <source>
        <dbReference type="ARBA" id="ARBA00022806"/>
    </source>
</evidence>
<evidence type="ECO:0000256" key="1">
    <source>
        <dbReference type="ARBA" id="ARBA00009922"/>
    </source>
</evidence>
<dbReference type="GO" id="GO:0005829">
    <property type="term" value="C:cytosol"/>
    <property type="evidence" value="ECO:0007669"/>
    <property type="project" value="TreeGrafter"/>
</dbReference>
<dbReference type="SUPFAM" id="SSF52540">
    <property type="entry name" value="P-loop containing nucleoside triphosphate hydrolases"/>
    <property type="match status" value="1"/>
</dbReference>
<dbReference type="EMBL" id="CAFBOZ010000003">
    <property type="protein sequence ID" value="CAB4990884.1"/>
    <property type="molecule type" value="Genomic_DNA"/>
</dbReference>
<comment type="catalytic activity">
    <reaction evidence="14">
        <text>ATP + H2O = ADP + phosphate + H(+)</text>
        <dbReference type="Rhea" id="RHEA:13065"/>
        <dbReference type="ChEBI" id="CHEBI:15377"/>
        <dbReference type="ChEBI" id="CHEBI:15378"/>
        <dbReference type="ChEBI" id="CHEBI:30616"/>
        <dbReference type="ChEBI" id="CHEBI:43474"/>
        <dbReference type="ChEBI" id="CHEBI:456216"/>
        <dbReference type="EC" id="5.6.2.4"/>
    </reaction>
</comment>
<dbReference type="PANTHER" id="PTHR11070">
    <property type="entry name" value="UVRD / RECB / PCRA DNA HELICASE FAMILY MEMBER"/>
    <property type="match status" value="1"/>
</dbReference>
<dbReference type="GO" id="GO:0000725">
    <property type="term" value="P:recombinational repair"/>
    <property type="evidence" value="ECO:0007669"/>
    <property type="project" value="TreeGrafter"/>
</dbReference>
<dbReference type="PROSITE" id="PS51217">
    <property type="entry name" value="UVRD_HELICASE_CTER"/>
    <property type="match status" value="1"/>
</dbReference>
<evidence type="ECO:0000256" key="4">
    <source>
        <dbReference type="ARBA" id="ARBA00022763"/>
    </source>
</evidence>
<feature type="domain" description="UvrD-like helicase ATP-binding" evidence="16">
    <location>
        <begin position="55"/>
        <end position="352"/>
    </location>
</feature>
<dbReference type="GO" id="GO:0043138">
    <property type="term" value="F:3'-5' DNA helicase activity"/>
    <property type="evidence" value="ECO:0007669"/>
    <property type="project" value="UniProtKB-EC"/>
</dbReference>
<keyword evidence="4" id="KW-0227">DNA damage</keyword>
<dbReference type="InterPro" id="IPR000212">
    <property type="entry name" value="DNA_helicase_UvrD/REP"/>
</dbReference>
<dbReference type="InterPro" id="IPR014016">
    <property type="entry name" value="UvrD-like_ATP-bd"/>
</dbReference>
<dbReference type="InterPro" id="IPR014017">
    <property type="entry name" value="DNA_helicase_UvrD-like_C"/>
</dbReference>
<evidence type="ECO:0000256" key="5">
    <source>
        <dbReference type="ARBA" id="ARBA00022801"/>
    </source>
</evidence>
<evidence type="ECO:0000259" key="17">
    <source>
        <dbReference type="PROSITE" id="PS51217"/>
    </source>
</evidence>
<feature type="domain" description="UvrD-like helicase C-terminal" evidence="17">
    <location>
        <begin position="360"/>
        <end position="679"/>
    </location>
</feature>
<keyword evidence="11" id="KW-0413">Isomerase</keyword>
<dbReference type="Gene3D" id="3.40.50.300">
    <property type="entry name" value="P-loop containing nucleotide triphosphate hydrolases"/>
    <property type="match status" value="3"/>
</dbReference>
<evidence type="ECO:0000313" key="18">
    <source>
        <dbReference type="EMBL" id="CAB4990884.1"/>
    </source>
</evidence>
<name>A0A6J7NLQ0_9ZZZZ</name>
<evidence type="ECO:0000256" key="14">
    <source>
        <dbReference type="ARBA" id="ARBA00048988"/>
    </source>
</evidence>
<feature type="region of interest" description="Disordered" evidence="15">
    <location>
        <begin position="1"/>
        <end position="34"/>
    </location>
</feature>
<dbReference type="PANTHER" id="PTHR11070:SF59">
    <property type="entry name" value="DNA 3'-5' HELICASE"/>
    <property type="match status" value="1"/>
</dbReference>
<dbReference type="AlphaFoldDB" id="A0A6J7NLQ0"/>
<evidence type="ECO:0000256" key="3">
    <source>
        <dbReference type="ARBA" id="ARBA00022741"/>
    </source>
</evidence>
<dbReference type="PROSITE" id="PS51198">
    <property type="entry name" value="UVRD_HELICASE_ATP_BIND"/>
    <property type="match status" value="1"/>
</dbReference>
<dbReference type="GO" id="GO:0005524">
    <property type="term" value="F:ATP binding"/>
    <property type="evidence" value="ECO:0007669"/>
    <property type="project" value="UniProtKB-KW"/>
</dbReference>
<dbReference type="Pfam" id="PF00580">
    <property type="entry name" value="UvrD-helicase"/>
    <property type="match status" value="1"/>
</dbReference>
<keyword evidence="2" id="KW-0540">Nuclease</keyword>
<dbReference type="EC" id="5.6.2.4" evidence="13"/>
<evidence type="ECO:0000259" key="16">
    <source>
        <dbReference type="PROSITE" id="PS51198"/>
    </source>
</evidence>
<keyword evidence="9" id="KW-0238">DNA-binding</keyword>
<comment type="similarity">
    <text evidence="1">Belongs to the helicase family. UvrD subfamily.</text>
</comment>
<keyword evidence="5" id="KW-0378">Hydrolase</keyword>
<proteinExistence type="inferred from homology"/>
<gene>
    <name evidence="18" type="ORF">UFOPK3992_00035</name>
</gene>
<dbReference type="Gene3D" id="1.10.10.160">
    <property type="match status" value="1"/>
</dbReference>
<keyword evidence="3" id="KW-0547">Nucleotide-binding</keyword>
<dbReference type="InterPro" id="IPR013986">
    <property type="entry name" value="DExx_box_DNA_helicase_dom_sf"/>
</dbReference>
<keyword evidence="8" id="KW-0067">ATP-binding</keyword>
<reference evidence="18" key="1">
    <citation type="submission" date="2020-05" db="EMBL/GenBank/DDBJ databases">
        <authorList>
            <person name="Chiriac C."/>
            <person name="Salcher M."/>
            <person name="Ghai R."/>
            <person name="Kavagutti S V."/>
        </authorList>
    </citation>
    <scope>NUCLEOTIDE SEQUENCE</scope>
</reference>
<dbReference type="GO" id="GO:0033202">
    <property type="term" value="C:DNA helicase complex"/>
    <property type="evidence" value="ECO:0007669"/>
    <property type="project" value="TreeGrafter"/>
</dbReference>
<dbReference type="InterPro" id="IPR011604">
    <property type="entry name" value="PDDEXK-like_dom_sf"/>
</dbReference>
<dbReference type="GO" id="GO:0004527">
    <property type="term" value="F:exonuclease activity"/>
    <property type="evidence" value="ECO:0007669"/>
    <property type="project" value="UniProtKB-KW"/>
</dbReference>
<keyword evidence="6" id="KW-0347">Helicase</keyword>
<dbReference type="GO" id="GO:0003677">
    <property type="term" value="F:DNA binding"/>
    <property type="evidence" value="ECO:0007669"/>
    <property type="project" value="UniProtKB-KW"/>
</dbReference>
<evidence type="ECO:0000256" key="13">
    <source>
        <dbReference type="ARBA" id="ARBA00034808"/>
    </source>
</evidence>
<sequence length="1143" mass="121689">MGSGSTWPALAGALSDPSAHNAAMTSDGAPRRPAAESGALRLVLNRSTPPEVGAPVLDDDQSLVAAHRRGPMLVLAGPGTGKTTTLVESVVARLVDPVDPLRADQVLVLTFGRRAAGELRARVTTRIGGGVMPTIATFHSFAYALMRQLGPADEFLSPPRLLSGPEQQARVRDLMAGSVSDGRSAWTADLQEAVRTRGFADEVRALIARVRGLGLEGVDLERLGEHLGDAAWQSVGAFAEEYLQVSDAEGVLDYTEMMLRSVLLAERTPSLRGRYRAVFVDEYQDTDPLQVRLLQALVTTETTLVVVGDPDQAIYSFRGADVRGLLRFREQFATPDGTPAPIAVLSTTRRFGTAIRDAATRVIGTASVGALPSAQVRQLRSPACISEGGEVEIVLCDDDRVQSAHIADLLRRAALDPANPIAWSDMAVLVRSGSASIPALRRALVAAGVPVEVAGDEIPLARESAVAPLLLAASVVAEPSRLTPEAAEALITSPLAGVDPSDLRRVVRALRRIERDTLAVEALALGEVPLRPRGSGDFTVEMLVDPSVLEALPEGPLTDAARAIRRLAQLLAAAREVTDLGQTPADVIWLLWSGTPWPRRLERAALSAGPSSRRAHADLDAVVALLDEADRFIGRHDRFVGLANFIDELQSQEIPASALRESALRVDAVRLLTAHRSKGLEWRLVVVAGVQEESWPDIRRRGSLLGAETLGASAAGRPELVDPPSLASLLAEERRLFYVACTRARERLVVTAVRSPDDEAGQQPSRFLSDLAGDSVPQIEVGRAARGSVLGRPLTLEAVVAELRACLLEPSSPVGLRMAAADRLALVADLRRPDGSALVRSADPSTWWGLLDVTDPGTALRDPLAPVPLSGSSVSSITQCALQWFLEREAQAQLPSSTAIGFGKLVHAVADLVAREQVPADIEVLDGLLDRVWSQLGFEAPWFSAVERVEAHQVLVRFLHWHASRDRVLVGSELSFVTPLVVRGAHGDHEVVLRGSMDIVEIEVGDHALRVHVADLKTGGSIAAKDLPEHPQLGVYQAAVAHGAVAEAIATLGLPDLPVESGGSSLVVLRADAPRGAAGPKVLEQAAITFGSDDPAWIELPLAAAADVIRSERFWASPGSHCDLCAFRWQCPSQASGGPVVDL</sequence>
<organism evidence="18">
    <name type="scientific">freshwater metagenome</name>
    <dbReference type="NCBI Taxonomy" id="449393"/>
    <lineage>
        <taxon>unclassified sequences</taxon>
        <taxon>metagenomes</taxon>
        <taxon>ecological metagenomes</taxon>
    </lineage>
</organism>
<evidence type="ECO:0000256" key="12">
    <source>
        <dbReference type="ARBA" id="ARBA00034617"/>
    </source>
</evidence>
<dbReference type="Pfam" id="PF12705">
    <property type="entry name" value="PDDEXK_1"/>
    <property type="match status" value="1"/>
</dbReference>
<comment type="catalytic activity">
    <reaction evidence="12">
        <text>Couples ATP hydrolysis with the unwinding of duplex DNA by translocating in the 3'-5' direction.</text>
        <dbReference type="EC" id="5.6.2.4"/>
    </reaction>
</comment>
<dbReference type="InterPro" id="IPR027417">
    <property type="entry name" value="P-loop_NTPase"/>
</dbReference>
<evidence type="ECO:0000256" key="10">
    <source>
        <dbReference type="ARBA" id="ARBA00023204"/>
    </source>
</evidence>
<dbReference type="Pfam" id="PF13361">
    <property type="entry name" value="UvrD_C"/>
    <property type="match status" value="1"/>
</dbReference>
<evidence type="ECO:0000256" key="2">
    <source>
        <dbReference type="ARBA" id="ARBA00022722"/>
    </source>
</evidence>
<evidence type="ECO:0000256" key="7">
    <source>
        <dbReference type="ARBA" id="ARBA00022839"/>
    </source>
</evidence>
<dbReference type="InterPro" id="IPR038726">
    <property type="entry name" value="PDDEXK_AddAB-type"/>
</dbReference>
<accession>A0A6J7NLQ0</accession>
<keyword evidence="7" id="KW-0269">Exonuclease</keyword>
<evidence type="ECO:0000256" key="9">
    <source>
        <dbReference type="ARBA" id="ARBA00023125"/>
    </source>
</evidence>
<evidence type="ECO:0000256" key="15">
    <source>
        <dbReference type="SAM" id="MobiDB-lite"/>
    </source>
</evidence>
<protein>
    <recommendedName>
        <fullName evidence="13">DNA 3'-5' helicase</fullName>
        <ecNumber evidence="13">5.6.2.4</ecNumber>
    </recommendedName>
</protein>
<evidence type="ECO:0000256" key="11">
    <source>
        <dbReference type="ARBA" id="ARBA00023235"/>
    </source>
</evidence>
<keyword evidence="10" id="KW-0234">DNA repair</keyword>
<dbReference type="CDD" id="cd17932">
    <property type="entry name" value="DEXQc_UvrD"/>
    <property type="match status" value="1"/>
</dbReference>
<evidence type="ECO:0000256" key="8">
    <source>
        <dbReference type="ARBA" id="ARBA00022840"/>
    </source>
</evidence>
<dbReference type="Gene3D" id="3.90.320.10">
    <property type="match status" value="1"/>
</dbReference>